<evidence type="ECO:0000313" key="3">
    <source>
        <dbReference type="Proteomes" id="UP001208938"/>
    </source>
</evidence>
<sequence>MTANLSPITHLPEWVPSAVRLYLSHTESGRSLRDIARAEGVHASTVLRQVRRFENRRDDLLVECALGRLRQSDTRLPLIGDGGPDAPPPPCEETLDAEARRVLPRLAEEGALLVVAPDMERAVVLRDGASGTVRLAVLDRPVAEAFALRDWIACVQAGRVLRYELTTTGRAALRRLVQGDDPQASTLRASEDDECRGTRPITVESPVTALARRRDKDGKPFLTPDLVAAAERLREDFETAQTGPRVTQDWERLLTGPQKSVGGSSRGASGARNRVLMALAELGPGLADMALRCCCFMEGLETAERHMGWSARSGKIVLRIALLRLQRHYETLGDAGKMIG</sequence>
<keyword evidence="3" id="KW-1185">Reference proteome</keyword>
<dbReference type="RefSeq" id="WP_264505465.1">
    <property type="nucleotide sequence ID" value="NZ_JAPDFL010000001.1"/>
</dbReference>
<reference evidence="2 3" key="1">
    <citation type="submission" date="2022-10" db="EMBL/GenBank/DDBJ databases">
        <title>Pararhodobacter sp. nov., isolated from marine algae.</title>
        <authorList>
            <person name="Choi B.J."/>
            <person name="Kim J.M."/>
            <person name="Lee J.K."/>
            <person name="Choi D.G."/>
            <person name="Jeon C.O."/>
        </authorList>
    </citation>
    <scope>NUCLEOTIDE SEQUENCE [LARGE SCALE GENOMIC DNA]</scope>
    <source>
        <strain evidence="2 3">ZQ420</strain>
    </source>
</reference>
<name>A0ABT3GY46_9RHOB</name>
<dbReference type="Proteomes" id="UP001208938">
    <property type="component" value="Unassembled WGS sequence"/>
</dbReference>
<organism evidence="2 3">
    <name type="scientific">Pararhodobacter zhoushanensis</name>
    <dbReference type="NCBI Taxonomy" id="2479545"/>
    <lineage>
        <taxon>Bacteria</taxon>
        <taxon>Pseudomonadati</taxon>
        <taxon>Pseudomonadota</taxon>
        <taxon>Alphaproteobacteria</taxon>
        <taxon>Rhodobacterales</taxon>
        <taxon>Paracoccaceae</taxon>
        <taxon>Pararhodobacter</taxon>
    </lineage>
</organism>
<dbReference type="InterPro" id="IPR045599">
    <property type="entry name" value="DUF6456"/>
</dbReference>
<evidence type="ECO:0000313" key="2">
    <source>
        <dbReference type="EMBL" id="MCW1932468.1"/>
    </source>
</evidence>
<gene>
    <name evidence="2" type="ORF">OKW52_09415</name>
</gene>
<feature type="domain" description="DUF6456" evidence="1">
    <location>
        <begin position="200"/>
        <end position="330"/>
    </location>
</feature>
<accession>A0ABT3GY46</accession>
<protein>
    <submittedName>
        <fullName evidence="2">DUF6456 domain-containing protein</fullName>
    </submittedName>
</protein>
<comment type="caution">
    <text evidence="2">The sequence shown here is derived from an EMBL/GenBank/DDBJ whole genome shotgun (WGS) entry which is preliminary data.</text>
</comment>
<dbReference type="EMBL" id="JAPDFL010000001">
    <property type="protein sequence ID" value="MCW1932468.1"/>
    <property type="molecule type" value="Genomic_DNA"/>
</dbReference>
<dbReference type="Pfam" id="PF20057">
    <property type="entry name" value="DUF6456"/>
    <property type="match status" value="1"/>
</dbReference>
<proteinExistence type="predicted"/>
<evidence type="ECO:0000259" key="1">
    <source>
        <dbReference type="Pfam" id="PF20057"/>
    </source>
</evidence>